<dbReference type="EMBL" id="PVWG01000085">
    <property type="protein sequence ID" value="PSB14559.1"/>
    <property type="molecule type" value="Genomic_DNA"/>
</dbReference>
<reference evidence="2 3" key="2">
    <citation type="submission" date="2018-03" db="EMBL/GenBank/DDBJ databases">
        <title>The ancient ancestry and fast evolution of plastids.</title>
        <authorList>
            <person name="Moore K.R."/>
            <person name="Magnabosco C."/>
            <person name="Momper L."/>
            <person name="Gold D.A."/>
            <person name="Bosak T."/>
            <person name="Fournier G.P."/>
        </authorList>
    </citation>
    <scope>NUCLEOTIDE SEQUENCE [LARGE SCALE GENOMIC DNA]</scope>
    <source>
        <strain evidence="2 3">ULC007</strain>
    </source>
</reference>
<keyword evidence="3" id="KW-1185">Reference proteome</keyword>
<dbReference type="STRING" id="1920490.GCA_001895925_04301"/>
<sequence>MFQSIHGFKIFLVSLALGVPSSAIVHLSIVWFVRILPFLLSSPYLLRDVLGFLAIGAFIGLFKSLLVCAIAFQVEPFLRWRVIFVSTIGLTLLEGWLYYKLWTWTFPFG</sequence>
<evidence type="ECO:0000313" key="2">
    <source>
        <dbReference type="EMBL" id="PSB14559.1"/>
    </source>
</evidence>
<dbReference type="AlphaFoldDB" id="A0A2T1D235"/>
<name>A0A2T1D235_9CYAN</name>
<reference evidence="2 3" key="1">
    <citation type="submission" date="2018-02" db="EMBL/GenBank/DDBJ databases">
        <authorList>
            <person name="Cohen D.B."/>
            <person name="Kent A.D."/>
        </authorList>
    </citation>
    <scope>NUCLEOTIDE SEQUENCE [LARGE SCALE GENOMIC DNA]</scope>
    <source>
        <strain evidence="2 3">ULC007</strain>
    </source>
</reference>
<feature type="transmembrane region" description="Helical" evidence="1">
    <location>
        <begin position="49"/>
        <end position="70"/>
    </location>
</feature>
<evidence type="ECO:0000313" key="3">
    <source>
        <dbReference type="Proteomes" id="UP000238634"/>
    </source>
</evidence>
<accession>A0A2T1D235</accession>
<keyword evidence="1" id="KW-0472">Membrane</keyword>
<comment type="caution">
    <text evidence="2">The sequence shown here is derived from an EMBL/GenBank/DDBJ whole genome shotgun (WGS) entry which is preliminary data.</text>
</comment>
<gene>
    <name evidence="2" type="ORF">C7B65_26285</name>
</gene>
<keyword evidence="1" id="KW-1133">Transmembrane helix</keyword>
<feature type="transmembrane region" description="Helical" evidence="1">
    <location>
        <begin position="12"/>
        <end position="37"/>
    </location>
</feature>
<feature type="transmembrane region" description="Helical" evidence="1">
    <location>
        <begin position="82"/>
        <end position="99"/>
    </location>
</feature>
<dbReference type="Proteomes" id="UP000238634">
    <property type="component" value="Unassembled WGS sequence"/>
</dbReference>
<keyword evidence="1" id="KW-0812">Transmembrane</keyword>
<protein>
    <submittedName>
        <fullName evidence="2">Uncharacterized protein</fullName>
    </submittedName>
</protein>
<proteinExistence type="predicted"/>
<organism evidence="2 3">
    <name type="scientific">Phormidesmis priestleyi ULC007</name>
    <dbReference type="NCBI Taxonomy" id="1920490"/>
    <lineage>
        <taxon>Bacteria</taxon>
        <taxon>Bacillati</taxon>
        <taxon>Cyanobacteriota</taxon>
        <taxon>Cyanophyceae</taxon>
        <taxon>Leptolyngbyales</taxon>
        <taxon>Leptolyngbyaceae</taxon>
        <taxon>Phormidesmis</taxon>
    </lineage>
</organism>
<evidence type="ECO:0000256" key="1">
    <source>
        <dbReference type="SAM" id="Phobius"/>
    </source>
</evidence>